<evidence type="ECO:0000313" key="2">
    <source>
        <dbReference type="EMBL" id="KAF2751522.1"/>
    </source>
</evidence>
<protein>
    <submittedName>
        <fullName evidence="2">Uncharacterized protein</fullName>
    </submittedName>
</protein>
<dbReference type="AlphaFoldDB" id="A0A6A6VLN5"/>
<evidence type="ECO:0000313" key="3">
    <source>
        <dbReference type="Proteomes" id="UP000799440"/>
    </source>
</evidence>
<proteinExistence type="predicted"/>
<feature type="region of interest" description="Disordered" evidence="1">
    <location>
        <begin position="128"/>
        <end position="167"/>
    </location>
</feature>
<organism evidence="2 3">
    <name type="scientific">Sporormia fimetaria CBS 119925</name>
    <dbReference type="NCBI Taxonomy" id="1340428"/>
    <lineage>
        <taxon>Eukaryota</taxon>
        <taxon>Fungi</taxon>
        <taxon>Dikarya</taxon>
        <taxon>Ascomycota</taxon>
        <taxon>Pezizomycotina</taxon>
        <taxon>Dothideomycetes</taxon>
        <taxon>Pleosporomycetidae</taxon>
        <taxon>Pleosporales</taxon>
        <taxon>Sporormiaceae</taxon>
        <taxon>Sporormia</taxon>
    </lineage>
</organism>
<reference evidence="2" key="1">
    <citation type="journal article" date="2020" name="Stud. Mycol.">
        <title>101 Dothideomycetes genomes: a test case for predicting lifestyles and emergence of pathogens.</title>
        <authorList>
            <person name="Haridas S."/>
            <person name="Albert R."/>
            <person name="Binder M."/>
            <person name="Bloem J."/>
            <person name="Labutti K."/>
            <person name="Salamov A."/>
            <person name="Andreopoulos B."/>
            <person name="Baker S."/>
            <person name="Barry K."/>
            <person name="Bills G."/>
            <person name="Bluhm B."/>
            <person name="Cannon C."/>
            <person name="Castanera R."/>
            <person name="Culley D."/>
            <person name="Daum C."/>
            <person name="Ezra D."/>
            <person name="Gonzalez J."/>
            <person name="Henrissat B."/>
            <person name="Kuo A."/>
            <person name="Liang C."/>
            <person name="Lipzen A."/>
            <person name="Lutzoni F."/>
            <person name="Magnuson J."/>
            <person name="Mondo S."/>
            <person name="Nolan M."/>
            <person name="Ohm R."/>
            <person name="Pangilinan J."/>
            <person name="Park H.-J."/>
            <person name="Ramirez L."/>
            <person name="Alfaro M."/>
            <person name="Sun H."/>
            <person name="Tritt A."/>
            <person name="Yoshinaga Y."/>
            <person name="Zwiers L.-H."/>
            <person name="Turgeon B."/>
            <person name="Goodwin S."/>
            <person name="Spatafora J."/>
            <person name="Crous P."/>
            <person name="Grigoriev I."/>
        </authorList>
    </citation>
    <scope>NUCLEOTIDE SEQUENCE</scope>
    <source>
        <strain evidence="2">CBS 119925</strain>
    </source>
</reference>
<accession>A0A6A6VLN5</accession>
<keyword evidence="3" id="KW-1185">Reference proteome</keyword>
<evidence type="ECO:0000256" key="1">
    <source>
        <dbReference type="SAM" id="MobiDB-lite"/>
    </source>
</evidence>
<name>A0A6A6VLN5_9PLEO</name>
<sequence>MANHLQTLAGWHRGGGPAGQRHRQGVLISDKARPRAWHGDGPATENRRGAKETATKREMLAPQPAPRGSTLHDSSPHPASQRRPRCPRKRSARSLLRQHQRLADSSSNLRSGESACCDPSAVPGCKLKPDAAMPDLPANKRDERAQQTATSRKAKREQSRTLAVAPGSGPSSRTFCCGNGAARTAAYQHSQVLLLISIFFFVSITAKPGRSSSFACCPGSCHSPRPSALAAEQPVA</sequence>
<feature type="region of interest" description="Disordered" evidence="1">
    <location>
        <begin position="1"/>
        <end position="115"/>
    </location>
</feature>
<feature type="compositionally biased region" description="Basic and acidic residues" evidence="1">
    <location>
        <begin position="45"/>
        <end position="59"/>
    </location>
</feature>
<gene>
    <name evidence="2" type="ORF">M011DRAFT_503801</name>
</gene>
<feature type="compositionally biased region" description="Basic residues" evidence="1">
    <location>
        <begin position="80"/>
        <end position="100"/>
    </location>
</feature>
<dbReference type="EMBL" id="MU006562">
    <property type="protein sequence ID" value="KAF2751522.1"/>
    <property type="molecule type" value="Genomic_DNA"/>
</dbReference>
<dbReference type="Proteomes" id="UP000799440">
    <property type="component" value="Unassembled WGS sequence"/>
</dbReference>